<keyword evidence="2" id="KW-0040">ANK repeat</keyword>
<dbReference type="SUPFAM" id="SSF48371">
    <property type="entry name" value="ARM repeat"/>
    <property type="match status" value="1"/>
</dbReference>
<protein>
    <recommendedName>
        <fullName evidence="4">Integrator complex subunit 7 N-terminal domain-containing protein</fullName>
    </recommendedName>
</protein>
<sequence>MAAVEISNGNNINAATESNHPGQHNHIIQLVAAPQQPLASGDGVERKRHLQLYQAALSGDWDTAEGIYGEFPDEVNARITKRGETALHIAAAAEHTDFVKKLVSKMTVEAKTYKNNAGNTAFCFAAISGVEELAKVMMEMGSDLAMTRGRGNMLPIYMAALLGHRKMVSYLYDKTNEQLTDGDRIALFVTLINSDIYDVALKMLKAHPRLAYDRDEHQLTALHAFAQKSCMPSNIVDQSPPGFWNKCLNPFSGYKFAQMKKLMHKQALDLIQHLWEHVVLLDDATISRQIGEPWPLVFTAAERGNLDFLTLLIRLYPDLIFKVEHNMYSIFHIAILNRHEDIYKMIYQIGSIKNLITTYKDGEGNNMLHLAAKVVESPSRLNVIPGAALQLQSELLWFEEVKKVVQPRHIEEKNRELRTLCSHNMQIGNQSRVKLTKPREIKRRYNFLKASSAKMERNSAACAMEWSIQLEKALRSKKSGQAIEAIQQFGKRILQWSKEPKPTMVVYNMFGLVPGEDRLFANTILLRLADAFRFGDKETRVSIVRVFLLELKCRDNKKIKSKQYKGILSKDRVHNHVELLKRVKIVFDTGDVESRALALALFGCWAHFAKDSAHIRYLILSSMISSDVLEVKASLFAAGCFCELAGDFVSVVLEMLLNMVTSSESLSNIRIAGIRVFAKMGCSYSAANRAYKTGIKMLDSLEEDLVVTMLVSLTRLASRSTVLLLEQIQDNDPFLFQYTSLSPTENLAIRL</sequence>
<dbReference type="AlphaFoldDB" id="A0AAV1QXU2"/>
<feature type="repeat" description="ANK" evidence="2">
    <location>
        <begin position="82"/>
        <end position="105"/>
    </location>
</feature>
<dbReference type="Proteomes" id="UP001314170">
    <property type="component" value="Unassembled WGS sequence"/>
</dbReference>
<reference evidence="5 6" key="1">
    <citation type="submission" date="2024-01" db="EMBL/GenBank/DDBJ databases">
        <authorList>
            <person name="Waweru B."/>
        </authorList>
    </citation>
    <scope>NUCLEOTIDE SEQUENCE [LARGE SCALE GENOMIC DNA]</scope>
</reference>
<organism evidence="5 6">
    <name type="scientific">Dovyalis caffra</name>
    <dbReference type="NCBI Taxonomy" id="77055"/>
    <lineage>
        <taxon>Eukaryota</taxon>
        <taxon>Viridiplantae</taxon>
        <taxon>Streptophyta</taxon>
        <taxon>Embryophyta</taxon>
        <taxon>Tracheophyta</taxon>
        <taxon>Spermatophyta</taxon>
        <taxon>Magnoliopsida</taxon>
        <taxon>eudicotyledons</taxon>
        <taxon>Gunneridae</taxon>
        <taxon>Pentapetalae</taxon>
        <taxon>rosids</taxon>
        <taxon>fabids</taxon>
        <taxon>Malpighiales</taxon>
        <taxon>Salicaceae</taxon>
        <taxon>Flacourtieae</taxon>
        <taxon>Dovyalis</taxon>
    </lineage>
</organism>
<dbReference type="EMBL" id="CAWUPB010000778">
    <property type="protein sequence ID" value="CAK7324816.1"/>
    <property type="molecule type" value="Genomic_DNA"/>
</dbReference>
<dbReference type="Pfam" id="PF24436">
    <property type="entry name" value="INTS7_N"/>
    <property type="match status" value="1"/>
</dbReference>
<dbReference type="GO" id="GO:0032039">
    <property type="term" value="C:integrator complex"/>
    <property type="evidence" value="ECO:0007669"/>
    <property type="project" value="InterPro"/>
</dbReference>
<accession>A0AAV1QXU2</accession>
<evidence type="ECO:0000256" key="2">
    <source>
        <dbReference type="PROSITE-ProRule" id="PRU00023"/>
    </source>
</evidence>
<dbReference type="SUPFAM" id="SSF48403">
    <property type="entry name" value="Ankyrin repeat"/>
    <property type="match status" value="1"/>
</dbReference>
<dbReference type="Pfam" id="PF12796">
    <property type="entry name" value="Ank_2"/>
    <property type="match status" value="1"/>
</dbReference>
<proteinExistence type="inferred from homology"/>
<dbReference type="PROSITE" id="PS50297">
    <property type="entry name" value="ANK_REP_REGION"/>
    <property type="match status" value="1"/>
</dbReference>
<dbReference type="InterPro" id="IPR002110">
    <property type="entry name" value="Ankyrin_rpt"/>
</dbReference>
<comment type="caution">
    <text evidence="5">The sequence shown here is derived from an EMBL/GenBank/DDBJ whole genome shotgun (WGS) entry which is preliminary data.</text>
</comment>
<dbReference type="InterPro" id="IPR016024">
    <property type="entry name" value="ARM-type_fold"/>
</dbReference>
<dbReference type="PROSITE" id="PS50088">
    <property type="entry name" value="ANK_REPEAT"/>
    <property type="match status" value="1"/>
</dbReference>
<evidence type="ECO:0000256" key="3">
    <source>
        <dbReference type="SAM" id="MobiDB-lite"/>
    </source>
</evidence>
<dbReference type="InterPro" id="IPR056516">
    <property type="entry name" value="INTS7_N"/>
</dbReference>
<dbReference type="PANTHER" id="PTHR13322">
    <property type="entry name" value="C1ORF73 PROTEIN"/>
    <property type="match status" value="1"/>
</dbReference>
<dbReference type="PANTHER" id="PTHR13322:SF2">
    <property type="entry name" value="INTEGRATOR COMPLEX SUBUNIT 7"/>
    <property type="match status" value="1"/>
</dbReference>
<dbReference type="InterPro" id="IPR036770">
    <property type="entry name" value="Ankyrin_rpt-contain_sf"/>
</dbReference>
<keyword evidence="6" id="KW-1185">Reference proteome</keyword>
<dbReference type="InterPro" id="IPR033060">
    <property type="entry name" value="INTS7"/>
</dbReference>
<evidence type="ECO:0000259" key="4">
    <source>
        <dbReference type="Pfam" id="PF24436"/>
    </source>
</evidence>
<name>A0AAV1QXU2_9ROSI</name>
<evidence type="ECO:0000313" key="5">
    <source>
        <dbReference type="EMBL" id="CAK7324816.1"/>
    </source>
</evidence>
<feature type="region of interest" description="Disordered" evidence="3">
    <location>
        <begin position="1"/>
        <end position="21"/>
    </location>
</feature>
<feature type="domain" description="Integrator complex subunit 7 N-terminal" evidence="4">
    <location>
        <begin position="469"/>
        <end position="729"/>
    </location>
</feature>
<evidence type="ECO:0000256" key="1">
    <source>
        <dbReference type="ARBA" id="ARBA00008565"/>
    </source>
</evidence>
<comment type="similarity">
    <text evidence="1">Belongs to the Integrator subunit 7 family.</text>
</comment>
<feature type="compositionally biased region" description="Polar residues" evidence="3">
    <location>
        <begin position="7"/>
        <end position="21"/>
    </location>
</feature>
<gene>
    <name evidence="5" type="ORF">DCAF_LOCUS2482</name>
</gene>
<dbReference type="GO" id="GO:0034472">
    <property type="term" value="P:snRNA 3'-end processing"/>
    <property type="evidence" value="ECO:0007669"/>
    <property type="project" value="TreeGrafter"/>
</dbReference>
<dbReference type="Gene3D" id="1.25.40.20">
    <property type="entry name" value="Ankyrin repeat-containing domain"/>
    <property type="match status" value="1"/>
</dbReference>
<dbReference type="SMART" id="SM00248">
    <property type="entry name" value="ANK"/>
    <property type="match status" value="4"/>
</dbReference>
<evidence type="ECO:0000313" key="6">
    <source>
        <dbReference type="Proteomes" id="UP001314170"/>
    </source>
</evidence>